<accession>A0A8S3RQX9</accession>
<dbReference type="GO" id="GO:0005654">
    <property type="term" value="C:nucleoplasm"/>
    <property type="evidence" value="ECO:0007669"/>
    <property type="project" value="TreeGrafter"/>
</dbReference>
<dbReference type="EMBL" id="CAJPWZ010001117">
    <property type="protein sequence ID" value="CAG2208710.1"/>
    <property type="molecule type" value="Genomic_DNA"/>
</dbReference>
<dbReference type="PANTHER" id="PTHR25462:SF296">
    <property type="entry name" value="MEIOTIC P26, ISOFORM F"/>
    <property type="match status" value="1"/>
</dbReference>
<dbReference type="Proteomes" id="UP000683360">
    <property type="component" value="Unassembled WGS sequence"/>
</dbReference>
<dbReference type="GO" id="GO:0061630">
    <property type="term" value="F:ubiquitin protein ligase activity"/>
    <property type="evidence" value="ECO:0007669"/>
    <property type="project" value="TreeGrafter"/>
</dbReference>
<comment type="caution">
    <text evidence="4">The sequence shown here is derived from an EMBL/GenBank/DDBJ whole genome shotgun (WGS) entry which is preliminary data.</text>
</comment>
<dbReference type="PANTHER" id="PTHR25462">
    <property type="entry name" value="BONUS, ISOFORM C-RELATED"/>
    <property type="match status" value="1"/>
</dbReference>
<evidence type="ECO:0000313" key="4">
    <source>
        <dbReference type="EMBL" id="CAG2208710.1"/>
    </source>
</evidence>
<feature type="coiled-coil region" evidence="2">
    <location>
        <begin position="187"/>
        <end position="254"/>
    </location>
</feature>
<dbReference type="AlphaFoldDB" id="A0A8S3RQX9"/>
<proteinExistence type="predicted"/>
<dbReference type="InterPro" id="IPR000315">
    <property type="entry name" value="Znf_B-box"/>
</dbReference>
<feature type="domain" description="B box-type" evidence="3">
    <location>
        <begin position="39"/>
        <end position="89"/>
    </location>
</feature>
<evidence type="ECO:0000256" key="1">
    <source>
        <dbReference type="PROSITE-ProRule" id="PRU00024"/>
    </source>
</evidence>
<protein>
    <recommendedName>
        <fullName evidence="3">B box-type domain-containing protein</fullName>
    </recommendedName>
</protein>
<gene>
    <name evidence="4" type="ORF">MEDL_22883</name>
</gene>
<dbReference type="PROSITE" id="PS50119">
    <property type="entry name" value="ZF_BBOX"/>
    <property type="match status" value="1"/>
</dbReference>
<keyword evidence="1" id="KW-0863">Zinc-finger</keyword>
<dbReference type="InterPro" id="IPR047153">
    <property type="entry name" value="TRIM45/56/19-like"/>
</dbReference>
<sequence length="299" mass="34662">MKVKSRDQRCIYFPGRPFTKSYEIFVIIRVRILYSIMATSSLNCGVCDLRNISKLSAIWCTECDEGLCEGCQEHHSLSKGTRNHTVIPISEYRKLPSDVIKISQFCDKHNEQYIIYCKKHECPCCSSCIVQSHNRCDEIVKLDDVIKNAKTSNTFYEIEQTLLEVVENIGKIRQDRQKNQLTLSETRKQIEKEIAETRIAINNHIDKIQADIIKELCASEDKESRKIRQLLISLEEKQQEILSLQDSISDIKRHATDLQTFCLRNESKRRSLAKKNSSGQYPVARILKDRSVISYQHCN</sequence>
<dbReference type="CDD" id="cd19757">
    <property type="entry name" value="Bbox1"/>
    <property type="match status" value="1"/>
</dbReference>
<keyword evidence="1" id="KW-0862">Zinc</keyword>
<dbReference type="SUPFAM" id="SSF57845">
    <property type="entry name" value="B-box zinc-binding domain"/>
    <property type="match status" value="1"/>
</dbReference>
<dbReference type="OrthoDB" id="6094186at2759"/>
<name>A0A8S3RQX9_MYTED</name>
<evidence type="ECO:0000259" key="3">
    <source>
        <dbReference type="PROSITE" id="PS50119"/>
    </source>
</evidence>
<evidence type="ECO:0000256" key="2">
    <source>
        <dbReference type="SAM" id="Coils"/>
    </source>
</evidence>
<keyword evidence="5" id="KW-1185">Reference proteome</keyword>
<dbReference type="GO" id="GO:0008270">
    <property type="term" value="F:zinc ion binding"/>
    <property type="evidence" value="ECO:0007669"/>
    <property type="project" value="UniProtKB-KW"/>
</dbReference>
<organism evidence="4 5">
    <name type="scientific">Mytilus edulis</name>
    <name type="common">Blue mussel</name>
    <dbReference type="NCBI Taxonomy" id="6550"/>
    <lineage>
        <taxon>Eukaryota</taxon>
        <taxon>Metazoa</taxon>
        <taxon>Spiralia</taxon>
        <taxon>Lophotrochozoa</taxon>
        <taxon>Mollusca</taxon>
        <taxon>Bivalvia</taxon>
        <taxon>Autobranchia</taxon>
        <taxon>Pteriomorphia</taxon>
        <taxon>Mytilida</taxon>
        <taxon>Mytiloidea</taxon>
        <taxon>Mytilidae</taxon>
        <taxon>Mytilinae</taxon>
        <taxon>Mytilus</taxon>
    </lineage>
</organism>
<dbReference type="Gene3D" id="3.30.160.60">
    <property type="entry name" value="Classic Zinc Finger"/>
    <property type="match status" value="1"/>
</dbReference>
<evidence type="ECO:0000313" key="5">
    <source>
        <dbReference type="Proteomes" id="UP000683360"/>
    </source>
</evidence>
<keyword evidence="2" id="KW-0175">Coiled coil</keyword>
<reference evidence="4" key="1">
    <citation type="submission" date="2021-03" db="EMBL/GenBank/DDBJ databases">
        <authorList>
            <person name="Bekaert M."/>
        </authorList>
    </citation>
    <scope>NUCLEOTIDE SEQUENCE</scope>
</reference>
<keyword evidence="1" id="KW-0479">Metal-binding</keyword>